<proteinExistence type="predicted"/>
<dbReference type="Proteomes" id="UP000322245">
    <property type="component" value="Unassembled WGS sequence"/>
</dbReference>
<gene>
    <name evidence="2" type="ORF">B9479_001068</name>
</gene>
<dbReference type="EMBL" id="NIDF01000006">
    <property type="protein sequence ID" value="TYJ58243.1"/>
    <property type="molecule type" value="Genomic_DNA"/>
</dbReference>
<dbReference type="AlphaFoldDB" id="A0A5D3B7V0"/>
<evidence type="ECO:0000313" key="2">
    <source>
        <dbReference type="EMBL" id="TYJ58243.1"/>
    </source>
</evidence>
<reference evidence="2 3" key="1">
    <citation type="submission" date="2017-05" db="EMBL/GenBank/DDBJ databases">
        <title>The Genome Sequence of Tsuchiyaea wingfieldii DSM 27421.</title>
        <authorList>
            <person name="Cuomo C."/>
            <person name="Passer A."/>
            <person name="Billmyre B."/>
            <person name="Heitman J."/>
        </authorList>
    </citation>
    <scope>NUCLEOTIDE SEQUENCE [LARGE SCALE GENOMIC DNA]</scope>
    <source>
        <strain evidence="2 3">DSM 27421</strain>
    </source>
</reference>
<evidence type="ECO:0000313" key="3">
    <source>
        <dbReference type="Proteomes" id="UP000322245"/>
    </source>
</evidence>
<organism evidence="2 3">
    <name type="scientific">Cryptococcus floricola</name>
    <dbReference type="NCBI Taxonomy" id="2591691"/>
    <lineage>
        <taxon>Eukaryota</taxon>
        <taxon>Fungi</taxon>
        <taxon>Dikarya</taxon>
        <taxon>Basidiomycota</taxon>
        <taxon>Agaricomycotina</taxon>
        <taxon>Tremellomycetes</taxon>
        <taxon>Tremellales</taxon>
        <taxon>Cryptococcaceae</taxon>
        <taxon>Cryptococcus</taxon>
    </lineage>
</organism>
<feature type="region of interest" description="Disordered" evidence="1">
    <location>
        <begin position="1"/>
        <end position="42"/>
    </location>
</feature>
<evidence type="ECO:0000256" key="1">
    <source>
        <dbReference type="SAM" id="MobiDB-lite"/>
    </source>
</evidence>
<sequence length="75" mass="7976">MTISAPPALPVDSPTPTQTATTPTPPDKPEVPPTSAQTTTVLTKAPPSLVEAKLPVVLKDAYKRFIKEIASFFKC</sequence>
<protein>
    <submittedName>
        <fullName evidence="2">Uncharacterized protein</fullName>
    </submittedName>
</protein>
<keyword evidence="3" id="KW-1185">Reference proteome</keyword>
<name>A0A5D3B7V0_9TREE</name>
<accession>A0A5D3B7V0</accession>
<comment type="caution">
    <text evidence="2">The sequence shown here is derived from an EMBL/GenBank/DDBJ whole genome shotgun (WGS) entry which is preliminary data.</text>
</comment>